<evidence type="ECO:0000256" key="10">
    <source>
        <dbReference type="HAMAP-Rule" id="MF_01499"/>
    </source>
</evidence>
<protein>
    <recommendedName>
        <fullName evidence="10">Diadenylate cyclase</fullName>
        <shortName evidence="10">DAC</shortName>
        <ecNumber evidence="10">2.7.7.85</ecNumber>
    </recommendedName>
    <alternativeName>
        <fullName evidence="10">Cyclic-di-AMP synthase</fullName>
        <shortName evidence="10">c-di-AMP synthase</shortName>
    </alternativeName>
</protein>
<evidence type="ECO:0000256" key="9">
    <source>
        <dbReference type="ARBA" id="ARBA00023136"/>
    </source>
</evidence>
<sequence length="296" mass="33316">MQDIISEIVFLFQRFNWLTILDLAIVSLIFYFVLRLLRNSQARTLFRGMIFVFVIIMLMTTLVDLPAFSYLLQSILPAMLVSIPIIFAPELRRALEKVGRAGQSRLFFHRLNLPQDRVQEGISAVALAAKHLSSLKHGALIIFQVSDTLQEYIDTGVAMNSHISAELILQIFFPNTPLHDGAIIIISDEICAASCVLPLSSVGILNETPDHQMGLRHRAALGITESSDAVAVVVSEETGDISIAHLGKMIREIKSENLESALKPFFLDDERLNQRTDFWSVLRLWLGIEEEEERSE</sequence>
<dbReference type="EC" id="2.7.7.85" evidence="10"/>
<evidence type="ECO:0000256" key="1">
    <source>
        <dbReference type="ARBA" id="ARBA00000877"/>
    </source>
</evidence>
<dbReference type="InterPro" id="IPR014046">
    <property type="entry name" value="C-di-AMP_synthase"/>
</dbReference>
<keyword evidence="7 10" id="KW-0067">ATP-binding</keyword>
<evidence type="ECO:0000256" key="4">
    <source>
        <dbReference type="ARBA" id="ARBA00022692"/>
    </source>
</evidence>
<gene>
    <name evidence="10" type="primary">dacA</name>
    <name evidence="12" type="ORF">XD73_0699</name>
</gene>
<dbReference type="InterPro" id="IPR045585">
    <property type="entry name" value="CdaA_N"/>
</dbReference>
<evidence type="ECO:0000256" key="5">
    <source>
        <dbReference type="ARBA" id="ARBA00022695"/>
    </source>
</evidence>
<comment type="subunit">
    <text evidence="10">Probably a homodimer.</text>
</comment>
<keyword evidence="3 10" id="KW-0808">Transferase</keyword>
<evidence type="ECO:0000259" key="11">
    <source>
        <dbReference type="PROSITE" id="PS51794"/>
    </source>
</evidence>
<keyword evidence="6 10" id="KW-0547">Nucleotide-binding</keyword>
<dbReference type="AlphaFoldDB" id="A0A117LGV0"/>
<accession>A0A117LGV0</accession>
<dbReference type="InterPro" id="IPR036888">
    <property type="entry name" value="DNA_integrity_DisA_N_sf"/>
</dbReference>
<name>A0A117LGV0_9CHLR</name>
<dbReference type="InterPro" id="IPR003390">
    <property type="entry name" value="DNA_integrity_scan_DisA_N"/>
</dbReference>
<keyword evidence="9 10" id="KW-0472">Membrane</keyword>
<dbReference type="SUPFAM" id="SSF143597">
    <property type="entry name" value="YojJ-like"/>
    <property type="match status" value="1"/>
</dbReference>
<comment type="function">
    <text evidence="10">Catalyzes the condensation of 2 ATP molecules into cyclic di-AMP (c-di-AMP), a second messenger used to regulate differing processes in different bacteria.</text>
</comment>
<keyword evidence="8 10" id="KW-1133">Transmembrane helix</keyword>
<dbReference type="PIRSF" id="PIRSF004793">
    <property type="entry name" value="UCP004793"/>
    <property type="match status" value="1"/>
</dbReference>
<dbReference type="PATRIC" id="fig|167964.4.peg.23"/>
<comment type="catalytic activity">
    <reaction evidence="1 10">
        <text>2 ATP = 3',3'-c-di-AMP + 2 diphosphate</text>
        <dbReference type="Rhea" id="RHEA:35655"/>
        <dbReference type="ChEBI" id="CHEBI:30616"/>
        <dbReference type="ChEBI" id="CHEBI:33019"/>
        <dbReference type="ChEBI" id="CHEBI:71500"/>
        <dbReference type="EC" id="2.7.7.85"/>
    </reaction>
</comment>
<comment type="similarity">
    <text evidence="10">Belongs to the adenylate cyclase family. DacA/CdaA subfamily.</text>
</comment>
<evidence type="ECO:0000256" key="8">
    <source>
        <dbReference type="ARBA" id="ARBA00022989"/>
    </source>
</evidence>
<dbReference type="Pfam" id="PF02457">
    <property type="entry name" value="DAC"/>
    <property type="match status" value="1"/>
</dbReference>
<reference evidence="12 13" key="1">
    <citation type="journal article" date="2015" name="MBio">
        <title>Genome-Resolved Metagenomic Analysis Reveals Roles for Candidate Phyla and Other Microbial Community Members in Biogeochemical Transformations in Oil Reservoirs.</title>
        <authorList>
            <person name="Hu P."/>
            <person name="Tom L."/>
            <person name="Singh A."/>
            <person name="Thomas B.C."/>
            <person name="Baker B.J."/>
            <person name="Piceno Y.M."/>
            <person name="Andersen G.L."/>
            <person name="Banfield J.F."/>
        </authorList>
    </citation>
    <scope>NUCLEOTIDE SEQUENCE [LARGE SCALE GENOMIC DNA]</scope>
    <source>
        <strain evidence="12">46_16</strain>
    </source>
</reference>
<dbReference type="GO" id="GO:0106408">
    <property type="term" value="F:diadenylate cyclase activity"/>
    <property type="evidence" value="ECO:0007669"/>
    <property type="project" value="UniProtKB-EC"/>
</dbReference>
<dbReference type="InterPro" id="IPR034701">
    <property type="entry name" value="CdaA"/>
</dbReference>
<dbReference type="PROSITE" id="PS51794">
    <property type="entry name" value="DAC"/>
    <property type="match status" value="1"/>
</dbReference>
<evidence type="ECO:0000256" key="3">
    <source>
        <dbReference type="ARBA" id="ARBA00022679"/>
    </source>
</evidence>
<keyword evidence="2 10" id="KW-1003">Cell membrane</keyword>
<evidence type="ECO:0000256" key="7">
    <source>
        <dbReference type="ARBA" id="ARBA00022840"/>
    </source>
</evidence>
<comment type="caution">
    <text evidence="10">Lacks conserved residue(s) required for the propagation of feature annotation.</text>
</comment>
<dbReference type="PANTHER" id="PTHR34185:SF1">
    <property type="entry name" value="DIADENYLATE CYCLASE"/>
    <property type="match status" value="1"/>
</dbReference>
<feature type="domain" description="DAC" evidence="11">
    <location>
        <begin position="88"/>
        <end position="255"/>
    </location>
</feature>
<dbReference type="InterPro" id="IPR050338">
    <property type="entry name" value="DisA"/>
</dbReference>
<dbReference type="GO" id="GO:0005524">
    <property type="term" value="F:ATP binding"/>
    <property type="evidence" value="ECO:0007669"/>
    <property type="project" value="UniProtKB-UniRule"/>
</dbReference>
<comment type="caution">
    <text evidence="12">The sequence shown here is derived from an EMBL/GenBank/DDBJ whole genome shotgun (WGS) entry which is preliminary data.</text>
</comment>
<proteinExistence type="inferred from homology"/>
<dbReference type="EMBL" id="LGFU01000029">
    <property type="protein sequence ID" value="KUK46421.1"/>
    <property type="molecule type" value="Genomic_DNA"/>
</dbReference>
<keyword evidence="5 10" id="KW-0548">Nucleotidyltransferase</keyword>
<evidence type="ECO:0000256" key="2">
    <source>
        <dbReference type="ARBA" id="ARBA00022475"/>
    </source>
</evidence>
<dbReference type="GO" id="GO:0006171">
    <property type="term" value="P:cAMP biosynthetic process"/>
    <property type="evidence" value="ECO:0007669"/>
    <property type="project" value="InterPro"/>
</dbReference>
<evidence type="ECO:0000313" key="12">
    <source>
        <dbReference type="EMBL" id="KUK46421.1"/>
    </source>
</evidence>
<feature type="transmembrane region" description="Helical" evidence="10">
    <location>
        <begin position="15"/>
        <end position="37"/>
    </location>
</feature>
<dbReference type="NCBIfam" id="TIGR00159">
    <property type="entry name" value="diadenylate cyclase CdaA"/>
    <property type="match status" value="1"/>
</dbReference>
<dbReference type="Pfam" id="PF19293">
    <property type="entry name" value="CdaA_N"/>
    <property type="match status" value="1"/>
</dbReference>
<evidence type="ECO:0000313" key="13">
    <source>
        <dbReference type="Proteomes" id="UP000064249"/>
    </source>
</evidence>
<organism evidence="12 13">
    <name type="scientific">Anaerolinea thermophila</name>
    <dbReference type="NCBI Taxonomy" id="167964"/>
    <lineage>
        <taxon>Bacteria</taxon>
        <taxon>Bacillati</taxon>
        <taxon>Chloroflexota</taxon>
        <taxon>Anaerolineae</taxon>
        <taxon>Anaerolineales</taxon>
        <taxon>Anaerolineaceae</taxon>
        <taxon>Anaerolinea</taxon>
    </lineage>
</organism>
<dbReference type="GO" id="GO:0004016">
    <property type="term" value="F:adenylate cyclase activity"/>
    <property type="evidence" value="ECO:0007669"/>
    <property type="project" value="UniProtKB-UniRule"/>
</dbReference>
<dbReference type="PANTHER" id="PTHR34185">
    <property type="entry name" value="DIADENYLATE CYCLASE"/>
    <property type="match status" value="1"/>
</dbReference>
<evidence type="ECO:0000256" key="6">
    <source>
        <dbReference type="ARBA" id="ARBA00022741"/>
    </source>
</evidence>
<dbReference type="Gene3D" id="3.40.1700.10">
    <property type="entry name" value="DNA integrity scanning protein, DisA, N-terminal domain"/>
    <property type="match status" value="1"/>
</dbReference>
<dbReference type="HAMAP" id="MF_01499">
    <property type="entry name" value="DacA"/>
    <property type="match status" value="1"/>
</dbReference>
<keyword evidence="4 10" id="KW-0812">Transmembrane</keyword>
<dbReference type="Proteomes" id="UP000064249">
    <property type="component" value="Unassembled WGS sequence"/>
</dbReference>
<feature type="transmembrane region" description="Helical" evidence="10">
    <location>
        <begin position="44"/>
        <end position="62"/>
    </location>
</feature>